<sequence>MEGMADICLRSSNEKNMGAEWCVNQPRTRSSFAFDLCNVQCGVLRVLHDCRPDLSNRLSLDDLVIEHVGGGVTNTLFCIFFASNPADKSLIRVYGEGTEKIIDRELEVRIMSELHEYHCCCRIYGLFRNGMCYEYVEGEPLTPQTVTQPHIRQRLIEKMVRLHSIARFSMSDQNAPQVDLFARMRRMLRQVSFPYPEVDQQERFDKCFPDGLKKIHQEVDKMEALLADISLSNPPVVGLCHNDLTPGNILYNHATDDVRFIDFEYAGINYQAFDIANHFNEYAGVEECDYSRCPDASYQKAWIKEYLQQWKRQHTHSLCSNGFPEVSDEEIEALYSLVTVLTAISHLFWTPWSLYLAGSSNIDFDYLTYGSIRYKEYQKQKKKLDHLIFR</sequence>
<evidence type="ECO:0000256" key="5">
    <source>
        <dbReference type="ARBA" id="ARBA00038874"/>
    </source>
</evidence>
<dbReference type="GO" id="GO:0004305">
    <property type="term" value="F:ethanolamine kinase activity"/>
    <property type="evidence" value="ECO:0007669"/>
    <property type="project" value="UniProtKB-EC"/>
</dbReference>
<keyword evidence="1" id="KW-0594">Phospholipid biosynthesis</keyword>
<evidence type="ECO:0000256" key="4">
    <source>
        <dbReference type="ARBA" id="ARBA00038211"/>
    </source>
</evidence>
<comment type="similarity">
    <text evidence="4">Belongs to the choline/ethanolamine kinase family.</text>
</comment>
<dbReference type="STRING" id="947166.A0A1D1V3R8"/>
<dbReference type="EC" id="2.7.1.82" evidence="5"/>
<evidence type="ECO:0000313" key="6">
    <source>
        <dbReference type="EMBL" id="GAU94612.1"/>
    </source>
</evidence>
<keyword evidence="1" id="KW-0443">Lipid metabolism</keyword>
<dbReference type="Gene3D" id="3.30.200.20">
    <property type="entry name" value="Phosphorylase Kinase, domain 1"/>
    <property type="match status" value="1"/>
</dbReference>
<dbReference type="GO" id="GO:0005737">
    <property type="term" value="C:cytoplasm"/>
    <property type="evidence" value="ECO:0007669"/>
    <property type="project" value="TreeGrafter"/>
</dbReference>
<dbReference type="Pfam" id="PF01633">
    <property type="entry name" value="Choline_kinase"/>
    <property type="match status" value="1"/>
</dbReference>
<keyword evidence="1" id="KW-0444">Lipid biosynthesis</keyword>
<dbReference type="Proteomes" id="UP000186922">
    <property type="component" value="Unassembled WGS sequence"/>
</dbReference>
<proteinExistence type="inferred from homology"/>
<evidence type="ECO:0000313" key="7">
    <source>
        <dbReference type="Proteomes" id="UP000186922"/>
    </source>
</evidence>
<dbReference type="CDD" id="cd05157">
    <property type="entry name" value="ETNK_euk"/>
    <property type="match status" value="1"/>
</dbReference>
<evidence type="ECO:0000256" key="3">
    <source>
        <dbReference type="ARBA" id="ARBA00037883"/>
    </source>
</evidence>
<dbReference type="SUPFAM" id="SSF56112">
    <property type="entry name" value="Protein kinase-like (PK-like)"/>
    <property type="match status" value="1"/>
</dbReference>
<dbReference type="GO" id="GO:0006646">
    <property type="term" value="P:phosphatidylethanolamine biosynthetic process"/>
    <property type="evidence" value="ECO:0007669"/>
    <property type="project" value="TreeGrafter"/>
</dbReference>
<keyword evidence="2" id="KW-1208">Phospholipid metabolism</keyword>
<accession>A0A1D1V3R8</accession>
<evidence type="ECO:0000256" key="1">
    <source>
        <dbReference type="ARBA" id="ARBA00023209"/>
    </source>
</evidence>
<dbReference type="AlphaFoldDB" id="A0A1D1V3R8"/>
<keyword evidence="7" id="KW-1185">Reference proteome</keyword>
<dbReference type="InterPro" id="IPR011009">
    <property type="entry name" value="Kinase-like_dom_sf"/>
</dbReference>
<name>A0A1D1V3R8_RAMVA</name>
<dbReference type="Gene3D" id="3.90.1200.10">
    <property type="match status" value="1"/>
</dbReference>
<gene>
    <name evidence="6" type="primary">RvY_06350-1</name>
    <name evidence="6" type="synonym">RvY_06350.1</name>
    <name evidence="6" type="ORF">RvY_06350</name>
</gene>
<dbReference type="EMBL" id="BDGG01000002">
    <property type="protein sequence ID" value="GAU94612.1"/>
    <property type="molecule type" value="Genomic_DNA"/>
</dbReference>
<organism evidence="6 7">
    <name type="scientific">Ramazzottius varieornatus</name>
    <name type="common">Water bear</name>
    <name type="synonym">Tardigrade</name>
    <dbReference type="NCBI Taxonomy" id="947166"/>
    <lineage>
        <taxon>Eukaryota</taxon>
        <taxon>Metazoa</taxon>
        <taxon>Ecdysozoa</taxon>
        <taxon>Tardigrada</taxon>
        <taxon>Eutardigrada</taxon>
        <taxon>Parachela</taxon>
        <taxon>Hypsibioidea</taxon>
        <taxon>Ramazzottiidae</taxon>
        <taxon>Ramazzottius</taxon>
    </lineage>
</organism>
<protein>
    <recommendedName>
        <fullName evidence="5">ethanolamine kinase</fullName>
        <ecNumber evidence="5">2.7.1.82</ecNumber>
    </recommendedName>
</protein>
<reference evidence="6 7" key="1">
    <citation type="journal article" date="2016" name="Nat. Commun.">
        <title>Extremotolerant tardigrade genome and improved radiotolerance of human cultured cells by tardigrade-unique protein.</title>
        <authorList>
            <person name="Hashimoto T."/>
            <person name="Horikawa D.D."/>
            <person name="Saito Y."/>
            <person name="Kuwahara H."/>
            <person name="Kozuka-Hata H."/>
            <person name="Shin-I T."/>
            <person name="Minakuchi Y."/>
            <person name="Ohishi K."/>
            <person name="Motoyama A."/>
            <person name="Aizu T."/>
            <person name="Enomoto A."/>
            <person name="Kondo K."/>
            <person name="Tanaka S."/>
            <person name="Hara Y."/>
            <person name="Koshikawa S."/>
            <person name="Sagara H."/>
            <person name="Miura T."/>
            <person name="Yokobori S."/>
            <person name="Miyagawa K."/>
            <person name="Suzuki Y."/>
            <person name="Kubo T."/>
            <person name="Oyama M."/>
            <person name="Kohara Y."/>
            <person name="Fujiyama A."/>
            <person name="Arakawa K."/>
            <person name="Katayama T."/>
            <person name="Toyoda A."/>
            <person name="Kunieda T."/>
        </authorList>
    </citation>
    <scope>NUCLEOTIDE SEQUENCE [LARGE SCALE GENOMIC DNA]</scope>
    <source>
        <strain evidence="6 7">YOKOZUNA-1</strain>
    </source>
</reference>
<dbReference type="PANTHER" id="PTHR22603:SF66">
    <property type="entry name" value="ETHANOLAMINE KINASE"/>
    <property type="match status" value="1"/>
</dbReference>
<dbReference type="OrthoDB" id="10267235at2759"/>
<comment type="pathway">
    <text evidence="3">Phospholipid metabolism; phosphatidylethanolamine biosynthesis; phosphatidylethanolamine from ethanolamine: step 1/3.</text>
</comment>
<dbReference type="PANTHER" id="PTHR22603">
    <property type="entry name" value="CHOLINE/ETHANOALAMINE KINASE"/>
    <property type="match status" value="1"/>
</dbReference>
<evidence type="ECO:0000256" key="2">
    <source>
        <dbReference type="ARBA" id="ARBA00023264"/>
    </source>
</evidence>
<comment type="caution">
    <text evidence="6">The sequence shown here is derived from an EMBL/GenBank/DDBJ whole genome shotgun (WGS) entry which is preliminary data.</text>
</comment>